<comment type="caution">
    <text evidence="2">The sequence shown here is derived from an EMBL/GenBank/DDBJ whole genome shotgun (WGS) entry which is preliminary data.</text>
</comment>
<feature type="transmembrane region" description="Helical" evidence="1">
    <location>
        <begin position="122"/>
        <end position="141"/>
    </location>
</feature>
<organism evidence="2 3">
    <name type="scientific">Sporosarcina psychrophila</name>
    <name type="common">Bacillus psychrophilus</name>
    <dbReference type="NCBI Taxonomy" id="1476"/>
    <lineage>
        <taxon>Bacteria</taxon>
        <taxon>Bacillati</taxon>
        <taxon>Bacillota</taxon>
        <taxon>Bacilli</taxon>
        <taxon>Bacillales</taxon>
        <taxon>Caryophanaceae</taxon>
        <taxon>Sporosarcina</taxon>
    </lineage>
</organism>
<gene>
    <name evidence="2" type="ORF">K8V56_03665</name>
</gene>
<sequence length="147" mass="16637">MNSGVYGAIVFLHVISAVLAIGPLFILMPIIKRLRSVETGIEQAFLSIINAIIRLVMHAGHALVYTGVLLLIFGPWPWYTSWVIMTLAVLLLSGVFLARGFTVVLRKFKNPDADKNKILDRLNNTSWLYIGLMLIMLWLMVQKPMLW</sequence>
<evidence type="ECO:0000313" key="2">
    <source>
        <dbReference type="EMBL" id="HJF30862.1"/>
    </source>
</evidence>
<dbReference type="AlphaFoldDB" id="A0A921FXW2"/>
<reference evidence="2" key="1">
    <citation type="journal article" date="2021" name="PeerJ">
        <title>Extensive microbial diversity within the chicken gut microbiome revealed by metagenomics and culture.</title>
        <authorList>
            <person name="Gilroy R."/>
            <person name="Ravi A."/>
            <person name="Getino M."/>
            <person name="Pursley I."/>
            <person name="Horton D.L."/>
            <person name="Alikhan N.F."/>
            <person name="Baker D."/>
            <person name="Gharbi K."/>
            <person name="Hall N."/>
            <person name="Watson M."/>
            <person name="Adriaenssens E.M."/>
            <person name="Foster-Nyarko E."/>
            <person name="Jarju S."/>
            <person name="Secka A."/>
            <person name="Antonio M."/>
            <person name="Oren A."/>
            <person name="Chaudhuri R.R."/>
            <person name="La Ragione R."/>
            <person name="Hildebrand F."/>
            <person name="Pallen M.J."/>
        </authorList>
    </citation>
    <scope>NUCLEOTIDE SEQUENCE</scope>
    <source>
        <strain evidence="2">CHK171-7178</strain>
    </source>
</reference>
<evidence type="ECO:0008006" key="4">
    <source>
        <dbReference type="Google" id="ProtNLM"/>
    </source>
</evidence>
<keyword evidence="1" id="KW-1133">Transmembrane helix</keyword>
<name>A0A921FXW2_SPOPS</name>
<dbReference type="EMBL" id="DYWT01000060">
    <property type="protein sequence ID" value="HJF30862.1"/>
    <property type="molecule type" value="Genomic_DNA"/>
</dbReference>
<feature type="transmembrane region" description="Helical" evidence="1">
    <location>
        <begin position="79"/>
        <end position="101"/>
    </location>
</feature>
<dbReference type="Proteomes" id="UP000698173">
    <property type="component" value="Unassembled WGS sequence"/>
</dbReference>
<proteinExistence type="predicted"/>
<evidence type="ECO:0000313" key="3">
    <source>
        <dbReference type="Proteomes" id="UP000698173"/>
    </source>
</evidence>
<evidence type="ECO:0000256" key="1">
    <source>
        <dbReference type="SAM" id="Phobius"/>
    </source>
</evidence>
<feature type="transmembrane region" description="Helical" evidence="1">
    <location>
        <begin position="6"/>
        <end position="31"/>
    </location>
</feature>
<protein>
    <recommendedName>
        <fullName evidence="4">DUF2269 domain-containing protein</fullName>
    </recommendedName>
</protein>
<keyword evidence="1" id="KW-0812">Transmembrane</keyword>
<feature type="transmembrane region" description="Helical" evidence="1">
    <location>
        <begin position="52"/>
        <end position="73"/>
    </location>
</feature>
<accession>A0A921FXW2</accession>
<reference evidence="2" key="2">
    <citation type="submission" date="2021-09" db="EMBL/GenBank/DDBJ databases">
        <authorList>
            <person name="Gilroy R."/>
        </authorList>
    </citation>
    <scope>NUCLEOTIDE SEQUENCE</scope>
    <source>
        <strain evidence="2">CHK171-7178</strain>
    </source>
</reference>
<keyword evidence="1" id="KW-0472">Membrane</keyword>